<organism evidence="3">
    <name type="scientific">Leptosphaeria maculans (strain JN3 / isolate v23.1.3 / race Av1-4-5-6-7-8)</name>
    <name type="common">Blackleg fungus</name>
    <name type="synonym">Phoma lingam</name>
    <dbReference type="NCBI Taxonomy" id="985895"/>
    <lineage>
        <taxon>Eukaryota</taxon>
        <taxon>Fungi</taxon>
        <taxon>Dikarya</taxon>
        <taxon>Ascomycota</taxon>
        <taxon>Pezizomycotina</taxon>
        <taxon>Dothideomycetes</taxon>
        <taxon>Pleosporomycetidae</taxon>
        <taxon>Pleosporales</taxon>
        <taxon>Pleosporineae</taxon>
        <taxon>Leptosphaeriaceae</taxon>
        <taxon>Plenodomus</taxon>
        <taxon>Plenodomus lingam/Leptosphaeria maculans species complex</taxon>
    </lineage>
</organism>
<name>E5ABW6_LEPMJ</name>
<evidence type="ECO:0000256" key="1">
    <source>
        <dbReference type="SAM" id="MobiDB-lite"/>
    </source>
</evidence>
<dbReference type="InParanoid" id="E5ABW6"/>
<dbReference type="EMBL" id="FP929138">
    <property type="protein sequence ID" value="CBY01157.1"/>
    <property type="molecule type" value="Genomic_DNA"/>
</dbReference>
<evidence type="ECO:0000313" key="2">
    <source>
        <dbReference type="EMBL" id="CBY01157.1"/>
    </source>
</evidence>
<dbReference type="HOGENOM" id="CLU_3160131_0_0_1"/>
<dbReference type="Proteomes" id="UP000002668">
    <property type="component" value="Genome"/>
</dbReference>
<sequence>MAQLAAKNKRRLSPPALRRKSTRSELSTAHPSPHISLHTCAHPHRIGR</sequence>
<dbReference type="VEuPathDB" id="FungiDB:LEMA_uP022870.1"/>
<feature type="compositionally biased region" description="Basic residues" evidence="1">
    <location>
        <begin position="7"/>
        <end position="21"/>
    </location>
</feature>
<keyword evidence="3" id="KW-1185">Reference proteome</keyword>
<accession>E5ABW6</accession>
<protein>
    <submittedName>
        <fullName evidence="2">Predicted protein</fullName>
    </submittedName>
</protein>
<feature type="region of interest" description="Disordered" evidence="1">
    <location>
        <begin position="1"/>
        <end position="48"/>
    </location>
</feature>
<reference evidence="3" key="1">
    <citation type="journal article" date="2011" name="Nat. Commun.">
        <title>Effector diversification within compartments of the Leptosphaeria maculans genome affected by Repeat-Induced Point mutations.</title>
        <authorList>
            <person name="Rouxel T."/>
            <person name="Grandaubert J."/>
            <person name="Hane J.K."/>
            <person name="Hoede C."/>
            <person name="van de Wouw A.P."/>
            <person name="Couloux A."/>
            <person name="Dominguez V."/>
            <person name="Anthouard V."/>
            <person name="Bally P."/>
            <person name="Bourras S."/>
            <person name="Cozijnsen A.J."/>
            <person name="Ciuffetti L.M."/>
            <person name="Degrave A."/>
            <person name="Dilmaghani A."/>
            <person name="Duret L."/>
            <person name="Fudal I."/>
            <person name="Goodwin S.B."/>
            <person name="Gout L."/>
            <person name="Glaser N."/>
            <person name="Linglin J."/>
            <person name="Kema G.H.J."/>
            <person name="Lapalu N."/>
            <person name="Lawrence C.B."/>
            <person name="May K."/>
            <person name="Meyer M."/>
            <person name="Ollivier B."/>
            <person name="Poulain J."/>
            <person name="Schoch C.L."/>
            <person name="Simon A."/>
            <person name="Spatafora J.W."/>
            <person name="Stachowiak A."/>
            <person name="Turgeon B.G."/>
            <person name="Tyler B.M."/>
            <person name="Vincent D."/>
            <person name="Weissenbach J."/>
            <person name="Amselem J."/>
            <person name="Quesneville H."/>
            <person name="Oliver R.P."/>
            <person name="Wincker P."/>
            <person name="Balesdent M.-H."/>
            <person name="Howlett B.J."/>
        </authorList>
    </citation>
    <scope>NUCLEOTIDE SEQUENCE [LARGE SCALE GENOMIC DNA]</scope>
    <source>
        <strain evidence="3">JN3 / isolate v23.1.3 / race Av1-4-5-6-7-8</strain>
    </source>
</reference>
<proteinExistence type="predicted"/>
<evidence type="ECO:0000313" key="3">
    <source>
        <dbReference type="Proteomes" id="UP000002668"/>
    </source>
</evidence>
<gene>
    <name evidence="2" type="ORF">LEMA_uP022870.1</name>
</gene>
<dbReference type="AlphaFoldDB" id="E5ABW6"/>